<feature type="transmembrane region" description="Helical" evidence="8">
    <location>
        <begin position="275"/>
        <end position="300"/>
    </location>
</feature>
<proteinExistence type="inferred from homology"/>
<evidence type="ECO:0000256" key="7">
    <source>
        <dbReference type="RuleBase" id="RU003346"/>
    </source>
</evidence>
<dbReference type="Pfam" id="PF00083">
    <property type="entry name" value="Sugar_tr"/>
    <property type="match status" value="1"/>
</dbReference>
<feature type="transmembrane region" description="Helical" evidence="8">
    <location>
        <begin position="241"/>
        <end position="263"/>
    </location>
</feature>
<feature type="transmembrane region" description="Helical" evidence="8">
    <location>
        <begin position="44"/>
        <end position="62"/>
    </location>
</feature>
<dbReference type="SUPFAM" id="SSF103473">
    <property type="entry name" value="MFS general substrate transporter"/>
    <property type="match status" value="1"/>
</dbReference>
<feature type="domain" description="Major facilitator superfamily (MFS) profile" evidence="9">
    <location>
        <begin position="1"/>
        <end position="432"/>
    </location>
</feature>
<dbReference type="CDD" id="cd17356">
    <property type="entry name" value="MFS_HXT"/>
    <property type="match status" value="1"/>
</dbReference>
<evidence type="ECO:0000313" key="11">
    <source>
        <dbReference type="Proteomes" id="UP000268093"/>
    </source>
</evidence>
<keyword evidence="3 7" id="KW-0813">Transport</keyword>
<feature type="transmembrane region" description="Helical" evidence="8">
    <location>
        <begin position="379"/>
        <end position="398"/>
    </location>
</feature>
<dbReference type="InterPro" id="IPR003663">
    <property type="entry name" value="Sugar/inositol_transpt"/>
</dbReference>
<evidence type="ECO:0000256" key="5">
    <source>
        <dbReference type="ARBA" id="ARBA00022989"/>
    </source>
</evidence>
<evidence type="ECO:0000256" key="4">
    <source>
        <dbReference type="ARBA" id="ARBA00022692"/>
    </source>
</evidence>
<dbReference type="Gene3D" id="1.20.1250.20">
    <property type="entry name" value="MFS general substrate transporter like domains"/>
    <property type="match status" value="1"/>
</dbReference>
<keyword evidence="11" id="KW-1185">Reference proteome</keyword>
<sequence length="496" mass="55282">MSHFQNTFVLSAVTKGLVVSVLELGCWAGALINGYFADKISRKYSIVVASIVFCIGAALQGGAQNVGYLFAGRVVGGLGIGMLSMVVPLYQSEISPPEIRGSLVALQQLAITVGILISFWIDYGTQYIDSDVSWRLPLLLQIIAGVFLGIGILFFPFSPRWLMGQNREQDALHVLHRLRRLPEDHPLVQEEWREIKAVVEFDREVLREKYPQHTNETRKSKMILGMNQYKDLFSKGIFKRLVLGCLLQLFQQFTGINAIIYYAPTIFQSIGLTGTAVSLLATGIVGIVNVIFTIPAVLFLDQFGRRYTLLVGAAMLAISQIVIAILVGLYSSDWPAHTAQGWVAVAFVYFYIANFAYSWGPIGWVYPSEIYPLRIRAKAMSVTTSMNWITNFIIGFITPPMLEAWGFGTYVFFGTFCALSFFWVLFFVPGNQIPDIESQTPSLHIETKGRTLEEMDEVFGDRSAVQDAELMQRVHSNVAHAGIPGKETTDKTEVEP</sequence>
<dbReference type="NCBIfam" id="TIGR00879">
    <property type="entry name" value="SP"/>
    <property type="match status" value="1"/>
</dbReference>
<feature type="transmembrane region" description="Helical" evidence="8">
    <location>
        <begin position="102"/>
        <end position="121"/>
    </location>
</feature>
<evidence type="ECO:0000259" key="9">
    <source>
        <dbReference type="PROSITE" id="PS50850"/>
    </source>
</evidence>
<evidence type="ECO:0000256" key="2">
    <source>
        <dbReference type="ARBA" id="ARBA00010992"/>
    </source>
</evidence>
<keyword evidence="6 8" id="KW-0472">Membrane</keyword>
<dbReference type="Proteomes" id="UP000268093">
    <property type="component" value="Unassembled WGS sequence"/>
</dbReference>
<evidence type="ECO:0000256" key="3">
    <source>
        <dbReference type="ARBA" id="ARBA00022448"/>
    </source>
</evidence>
<dbReference type="EMBL" id="RBNI01013817">
    <property type="protein sequence ID" value="RUP25413.1"/>
    <property type="molecule type" value="Genomic_DNA"/>
</dbReference>
<dbReference type="FunFam" id="1.20.1250.20:FF:000026">
    <property type="entry name" value="MFS quinate transporter QutD"/>
    <property type="match status" value="1"/>
</dbReference>
<accession>A0A433BGL1</accession>
<protein>
    <submittedName>
        <fullName evidence="10">General substrate transporter</fullName>
    </submittedName>
</protein>
<name>A0A433BGL1_9FUNG</name>
<feature type="transmembrane region" description="Helical" evidence="8">
    <location>
        <begin position="404"/>
        <end position="428"/>
    </location>
</feature>
<dbReference type="OrthoDB" id="4142200at2759"/>
<dbReference type="PANTHER" id="PTHR48022:SF2">
    <property type="entry name" value="PLASTIDIC GLUCOSE TRANSPORTER 4"/>
    <property type="match status" value="1"/>
</dbReference>
<dbReference type="InterPro" id="IPR005828">
    <property type="entry name" value="MFS_sugar_transport-like"/>
</dbReference>
<evidence type="ECO:0000313" key="10">
    <source>
        <dbReference type="EMBL" id="RUP25413.1"/>
    </source>
</evidence>
<reference evidence="10 11" key="1">
    <citation type="journal article" date="2018" name="New Phytol.">
        <title>Phylogenomics of Endogonaceae and evolution of mycorrhizas within Mucoromycota.</title>
        <authorList>
            <person name="Chang Y."/>
            <person name="Desiro A."/>
            <person name="Na H."/>
            <person name="Sandor L."/>
            <person name="Lipzen A."/>
            <person name="Clum A."/>
            <person name="Barry K."/>
            <person name="Grigoriev I.V."/>
            <person name="Martin F.M."/>
            <person name="Stajich J.E."/>
            <person name="Smith M.E."/>
            <person name="Bonito G."/>
            <person name="Spatafora J.W."/>
        </authorList>
    </citation>
    <scope>NUCLEOTIDE SEQUENCE [LARGE SCALE GENOMIC DNA]</scope>
    <source>
        <strain evidence="10 11">GMNB39</strain>
    </source>
</reference>
<feature type="transmembrane region" description="Helical" evidence="8">
    <location>
        <begin position="136"/>
        <end position="157"/>
    </location>
</feature>
<keyword evidence="4 8" id="KW-0812">Transmembrane</keyword>
<evidence type="ECO:0000256" key="8">
    <source>
        <dbReference type="SAM" id="Phobius"/>
    </source>
</evidence>
<comment type="subcellular location">
    <subcellularLocation>
        <location evidence="1">Membrane</location>
        <topology evidence="1">Multi-pass membrane protein</topology>
    </subcellularLocation>
</comment>
<gene>
    <name evidence="10" type="ORF">BC936DRAFT_138835</name>
</gene>
<dbReference type="InterPro" id="IPR050360">
    <property type="entry name" value="MFS_Sugar_Transporters"/>
</dbReference>
<dbReference type="GO" id="GO:0005351">
    <property type="term" value="F:carbohydrate:proton symporter activity"/>
    <property type="evidence" value="ECO:0007669"/>
    <property type="project" value="TreeGrafter"/>
</dbReference>
<feature type="transmembrane region" description="Helical" evidence="8">
    <location>
        <begin position="12"/>
        <end position="32"/>
    </location>
</feature>
<evidence type="ECO:0000256" key="6">
    <source>
        <dbReference type="ARBA" id="ARBA00023136"/>
    </source>
</evidence>
<dbReference type="PROSITE" id="PS50850">
    <property type="entry name" value="MFS"/>
    <property type="match status" value="1"/>
</dbReference>
<feature type="non-terminal residue" evidence="10">
    <location>
        <position position="496"/>
    </location>
</feature>
<dbReference type="InterPro" id="IPR020846">
    <property type="entry name" value="MFS_dom"/>
</dbReference>
<dbReference type="PRINTS" id="PR00171">
    <property type="entry name" value="SUGRTRNSPORT"/>
</dbReference>
<dbReference type="PROSITE" id="PS00216">
    <property type="entry name" value="SUGAR_TRANSPORT_1"/>
    <property type="match status" value="1"/>
</dbReference>
<keyword evidence="5 8" id="KW-1133">Transmembrane helix</keyword>
<comment type="similarity">
    <text evidence="2 7">Belongs to the major facilitator superfamily. Sugar transporter (TC 2.A.1.1) family.</text>
</comment>
<dbReference type="AlphaFoldDB" id="A0A433BGL1"/>
<dbReference type="GO" id="GO:0016020">
    <property type="term" value="C:membrane"/>
    <property type="evidence" value="ECO:0007669"/>
    <property type="project" value="UniProtKB-SubCell"/>
</dbReference>
<comment type="caution">
    <text evidence="10">The sequence shown here is derived from an EMBL/GenBank/DDBJ whole genome shotgun (WGS) entry which is preliminary data.</text>
</comment>
<organism evidence="10 11">
    <name type="scientific">Jimgerdemannia flammicorona</name>
    <dbReference type="NCBI Taxonomy" id="994334"/>
    <lineage>
        <taxon>Eukaryota</taxon>
        <taxon>Fungi</taxon>
        <taxon>Fungi incertae sedis</taxon>
        <taxon>Mucoromycota</taxon>
        <taxon>Mucoromycotina</taxon>
        <taxon>Endogonomycetes</taxon>
        <taxon>Endogonales</taxon>
        <taxon>Endogonaceae</taxon>
        <taxon>Jimgerdemannia</taxon>
    </lineage>
</organism>
<feature type="transmembrane region" description="Helical" evidence="8">
    <location>
        <begin position="342"/>
        <end position="367"/>
    </location>
</feature>
<feature type="transmembrane region" description="Helical" evidence="8">
    <location>
        <begin position="68"/>
        <end position="90"/>
    </location>
</feature>
<dbReference type="InterPro" id="IPR005829">
    <property type="entry name" value="Sugar_transporter_CS"/>
</dbReference>
<dbReference type="InterPro" id="IPR036259">
    <property type="entry name" value="MFS_trans_sf"/>
</dbReference>
<evidence type="ECO:0000256" key="1">
    <source>
        <dbReference type="ARBA" id="ARBA00004141"/>
    </source>
</evidence>
<feature type="transmembrane region" description="Helical" evidence="8">
    <location>
        <begin position="307"/>
        <end position="330"/>
    </location>
</feature>
<dbReference type="PANTHER" id="PTHR48022">
    <property type="entry name" value="PLASTIDIC GLUCOSE TRANSPORTER 4"/>
    <property type="match status" value="1"/>
</dbReference>
<dbReference type="PROSITE" id="PS00217">
    <property type="entry name" value="SUGAR_TRANSPORT_2"/>
    <property type="match status" value="1"/>
</dbReference>